<sequence>MNNLGDKVYIQMDDDEMRREHSRSAGVLSRLGNRQLELPQNDLRVRVELGNRKPEFTNDNPSLGRFSGRLGVGVCNVSNGELIWPDKKKRLQKKNTLLRTQQGKEASQEHIDIGATKNPLLGADPQMERDNHAIEVDACQPLVPKMKRKRSNLNTRHGLEQRRNTLNTRPASSYVVHDVMTKCSGGLVTTTEDPHQLRADGVTQENFSPQEKAGCGDSLIGVQISQYTKYGRDIEDEVSEHPNMGEAMQIKGDAIISDVRFKDANSKDFLPNHADTPQVILDAKHFRRCCFYILSKYNMGTVPPHNAYSIEVSPEMISGRETCVSIDNSSSKVISYSETCVPVANSSKLDSLMVESRAVCLAMDGDFVGEKDRCKEVNCLQEGPSGVQNSDLEVRVTANGSPQGSQKKQKLSSPRSSISSLSEDYTISDGFSDPPILEQHPTRPSELGAEPSGNTSSAPTTISPCRTPDARGEDLNAANRDEILVDGYRLLGIDDLALITSGISCSYRNGPSASDSGDESLASSFDMRSCMSSPEGLQVYSDSCISRNTACLSDTEMICRSDKISNKKNVFVDPSTNSLGKCLEVAVNKSQTNPVAPQSLLQNTSQVVKKLYPVHGKLTWSKDQVPYAVTKVFPVHHPSIFSNTKKLYPSHATKSRTWCRTVDSTASVK</sequence>
<name>A0A8X8Z881_SALSN</name>
<proteinExistence type="predicted"/>
<accession>A0A8X8Z881</accession>
<dbReference type="AlphaFoldDB" id="A0A8X8Z881"/>
<feature type="compositionally biased region" description="Low complexity" evidence="1">
    <location>
        <begin position="412"/>
        <end position="422"/>
    </location>
</feature>
<evidence type="ECO:0000313" key="3">
    <source>
        <dbReference type="Proteomes" id="UP000298416"/>
    </source>
</evidence>
<comment type="caution">
    <text evidence="2">The sequence shown here is derived from an EMBL/GenBank/DDBJ whole genome shotgun (WGS) entry which is preliminary data.</text>
</comment>
<feature type="region of interest" description="Disordered" evidence="1">
    <location>
        <begin position="397"/>
        <end position="474"/>
    </location>
</feature>
<protein>
    <submittedName>
        <fullName evidence="2">Uncharacterized protein</fullName>
    </submittedName>
</protein>
<evidence type="ECO:0000313" key="2">
    <source>
        <dbReference type="EMBL" id="KAG6394694.1"/>
    </source>
</evidence>
<evidence type="ECO:0000256" key="1">
    <source>
        <dbReference type="SAM" id="MobiDB-lite"/>
    </source>
</evidence>
<reference evidence="2" key="2">
    <citation type="submission" date="2020-08" db="EMBL/GenBank/DDBJ databases">
        <title>Plant Genome Project.</title>
        <authorList>
            <person name="Zhang R.-G."/>
        </authorList>
    </citation>
    <scope>NUCLEOTIDE SEQUENCE</scope>
    <source>
        <strain evidence="2">Huo1</strain>
        <tissue evidence="2">Leaf</tissue>
    </source>
</reference>
<dbReference type="EMBL" id="PNBA02000017">
    <property type="protein sequence ID" value="KAG6394694.1"/>
    <property type="molecule type" value="Genomic_DNA"/>
</dbReference>
<organism evidence="2">
    <name type="scientific">Salvia splendens</name>
    <name type="common">Scarlet sage</name>
    <dbReference type="NCBI Taxonomy" id="180675"/>
    <lineage>
        <taxon>Eukaryota</taxon>
        <taxon>Viridiplantae</taxon>
        <taxon>Streptophyta</taxon>
        <taxon>Embryophyta</taxon>
        <taxon>Tracheophyta</taxon>
        <taxon>Spermatophyta</taxon>
        <taxon>Magnoliopsida</taxon>
        <taxon>eudicotyledons</taxon>
        <taxon>Gunneridae</taxon>
        <taxon>Pentapetalae</taxon>
        <taxon>asterids</taxon>
        <taxon>lamiids</taxon>
        <taxon>Lamiales</taxon>
        <taxon>Lamiaceae</taxon>
        <taxon>Nepetoideae</taxon>
        <taxon>Mentheae</taxon>
        <taxon>Salviinae</taxon>
        <taxon>Salvia</taxon>
        <taxon>Salvia subgen. Calosphace</taxon>
        <taxon>core Calosphace</taxon>
    </lineage>
</organism>
<feature type="compositionally biased region" description="Polar residues" evidence="1">
    <location>
        <begin position="452"/>
        <end position="464"/>
    </location>
</feature>
<dbReference type="Proteomes" id="UP000298416">
    <property type="component" value="Unassembled WGS sequence"/>
</dbReference>
<gene>
    <name evidence="2" type="ORF">SASPL_145284</name>
</gene>
<keyword evidence="3" id="KW-1185">Reference proteome</keyword>
<reference evidence="2" key="1">
    <citation type="submission" date="2018-01" db="EMBL/GenBank/DDBJ databases">
        <authorList>
            <person name="Mao J.F."/>
        </authorList>
    </citation>
    <scope>NUCLEOTIDE SEQUENCE</scope>
    <source>
        <strain evidence="2">Huo1</strain>
        <tissue evidence="2">Leaf</tissue>
    </source>
</reference>